<organism evidence="2 3">
    <name type="scientific">Streptosporangium lutulentum</name>
    <dbReference type="NCBI Taxonomy" id="1461250"/>
    <lineage>
        <taxon>Bacteria</taxon>
        <taxon>Bacillati</taxon>
        <taxon>Actinomycetota</taxon>
        <taxon>Actinomycetes</taxon>
        <taxon>Streptosporangiales</taxon>
        <taxon>Streptosporangiaceae</taxon>
        <taxon>Streptosporangium</taxon>
    </lineage>
</organism>
<comment type="caution">
    <text evidence="2">The sequence shown here is derived from an EMBL/GenBank/DDBJ whole genome shotgun (WGS) entry which is preliminary data.</text>
</comment>
<evidence type="ECO:0000256" key="1">
    <source>
        <dbReference type="SAM" id="MobiDB-lite"/>
    </source>
</evidence>
<feature type="region of interest" description="Disordered" evidence="1">
    <location>
        <begin position="36"/>
        <end position="67"/>
    </location>
</feature>
<keyword evidence="3" id="KW-1185">Reference proteome</keyword>
<sequence>MDSTTARVHHHAAGTALDPQLIQELEKAAAVEKRLRERGKNLRRGSLARAMPRPQPAADYGDGTAPG</sequence>
<evidence type="ECO:0000313" key="2">
    <source>
        <dbReference type="EMBL" id="MDP9843632.1"/>
    </source>
</evidence>
<protein>
    <submittedName>
        <fullName evidence="2">Uncharacterized protein</fullName>
    </submittedName>
</protein>
<proteinExistence type="predicted"/>
<evidence type="ECO:0000313" key="3">
    <source>
        <dbReference type="Proteomes" id="UP001225356"/>
    </source>
</evidence>
<name>A0ABT9QA44_9ACTN</name>
<reference evidence="2 3" key="1">
    <citation type="submission" date="2023-07" db="EMBL/GenBank/DDBJ databases">
        <title>Sequencing the genomes of 1000 actinobacteria strains.</title>
        <authorList>
            <person name="Klenk H.-P."/>
        </authorList>
    </citation>
    <scope>NUCLEOTIDE SEQUENCE [LARGE SCALE GENOMIC DNA]</scope>
    <source>
        <strain evidence="2 3">DSM 46740</strain>
    </source>
</reference>
<accession>A0ABT9QA44</accession>
<gene>
    <name evidence="2" type="ORF">J2853_002843</name>
</gene>
<dbReference type="EMBL" id="JAUSQU010000001">
    <property type="protein sequence ID" value="MDP9843632.1"/>
    <property type="molecule type" value="Genomic_DNA"/>
</dbReference>
<dbReference type="Proteomes" id="UP001225356">
    <property type="component" value="Unassembled WGS sequence"/>
</dbReference>